<protein>
    <submittedName>
        <fullName evidence="1">Uncharacterized protein</fullName>
    </submittedName>
</protein>
<evidence type="ECO:0000313" key="1">
    <source>
        <dbReference type="EMBL" id="TLU91985.1"/>
    </source>
</evidence>
<keyword evidence="2" id="KW-1185">Reference proteome</keyword>
<dbReference type="AlphaFoldDB" id="A0A5R9KB44"/>
<gene>
    <name evidence="1" type="ORF">FEM55_14585</name>
</gene>
<name>A0A5R9KB44_9BACT</name>
<sequence>MNEEQKKGLGLFGMFGAVIYFLTRPRQVARYSQGVGTMTAVQLAESYRELISSPLRVFINPVSEAEPDTGTPWAVDLAKYTKNYEAVKKEYLKYYGGDLSQDLIAWFRPAELSEYVAALWDSNKQAMS</sequence>
<accession>A0A5R9KB44</accession>
<proteinExistence type="predicted"/>
<organism evidence="1 2">
    <name type="scientific">Dyadobacter sediminis</name>
    <dbReference type="NCBI Taxonomy" id="1493691"/>
    <lineage>
        <taxon>Bacteria</taxon>
        <taxon>Pseudomonadati</taxon>
        <taxon>Bacteroidota</taxon>
        <taxon>Cytophagia</taxon>
        <taxon>Cytophagales</taxon>
        <taxon>Spirosomataceae</taxon>
        <taxon>Dyadobacter</taxon>
    </lineage>
</organism>
<dbReference type="EMBL" id="VCEI01000025">
    <property type="protein sequence ID" value="TLU91985.1"/>
    <property type="molecule type" value="Genomic_DNA"/>
</dbReference>
<comment type="caution">
    <text evidence="1">The sequence shown here is derived from an EMBL/GenBank/DDBJ whole genome shotgun (WGS) entry which is preliminary data.</text>
</comment>
<dbReference type="Proteomes" id="UP000309788">
    <property type="component" value="Unassembled WGS sequence"/>
</dbReference>
<dbReference type="RefSeq" id="WP_138282094.1">
    <property type="nucleotide sequence ID" value="NZ_BMGE01000003.1"/>
</dbReference>
<evidence type="ECO:0000313" key="2">
    <source>
        <dbReference type="Proteomes" id="UP000309788"/>
    </source>
</evidence>
<dbReference type="OrthoDB" id="9869306at2"/>
<reference evidence="1 2" key="1">
    <citation type="submission" date="2019-05" db="EMBL/GenBank/DDBJ databases">
        <authorList>
            <person name="Qu J.-H."/>
        </authorList>
    </citation>
    <scope>NUCLEOTIDE SEQUENCE [LARGE SCALE GENOMIC DNA]</scope>
    <source>
        <strain evidence="1 2">Z12</strain>
    </source>
</reference>